<organism evidence="2 3">
    <name type="scientific">Monoraphidium neglectum</name>
    <dbReference type="NCBI Taxonomy" id="145388"/>
    <lineage>
        <taxon>Eukaryota</taxon>
        <taxon>Viridiplantae</taxon>
        <taxon>Chlorophyta</taxon>
        <taxon>core chlorophytes</taxon>
        <taxon>Chlorophyceae</taxon>
        <taxon>CS clade</taxon>
        <taxon>Sphaeropleales</taxon>
        <taxon>Selenastraceae</taxon>
        <taxon>Monoraphidium</taxon>
    </lineage>
</organism>
<feature type="compositionally biased region" description="Basic and acidic residues" evidence="1">
    <location>
        <begin position="113"/>
        <end position="153"/>
    </location>
</feature>
<feature type="region of interest" description="Disordered" evidence="1">
    <location>
        <begin position="89"/>
        <end position="350"/>
    </location>
</feature>
<protein>
    <submittedName>
        <fullName evidence="2">Uncharacterized protein</fullName>
    </submittedName>
</protein>
<sequence length="350" mass="35606">MATDSVWGKPGGAWADDVEEQEQSGTLAAPAVAPYKAFKEEAFPALSAAKEAPKKKGKAKPVPLGAFLGGSAAASARTNLDDKAILLALPKSSTGAPREEGQGGGIGGAFREYGGDRGGARRGGFGDRDREGGGDERPGREPSRADEDKDWGASRKFTPSEAGGGGSRGFGGGGFGGERRGGAGGGERGGFEDRPPRREAGPSAADEADDWGATRKFQPSTEGERRGGGGGFGGGGGGFRDRDGPRDGPRGDGPERRRFDEPSRADTDDWATRRAPPPADDRAAPSARRPGFGFSGSSAADGEDRWARGTGAAPPPSSSGGADAGPARERPRLNLAPRTKPVASPTPGAV</sequence>
<evidence type="ECO:0000313" key="2">
    <source>
        <dbReference type="EMBL" id="KIY92024.1"/>
    </source>
</evidence>
<name>A0A0D2LJ64_9CHLO</name>
<feature type="compositionally biased region" description="Basic and acidic residues" evidence="1">
    <location>
        <begin position="239"/>
        <end position="272"/>
    </location>
</feature>
<dbReference type="GO" id="GO:0003729">
    <property type="term" value="F:mRNA binding"/>
    <property type="evidence" value="ECO:0007669"/>
    <property type="project" value="TreeGrafter"/>
</dbReference>
<dbReference type="OrthoDB" id="550547at2759"/>
<evidence type="ECO:0000313" key="3">
    <source>
        <dbReference type="Proteomes" id="UP000054498"/>
    </source>
</evidence>
<proteinExistence type="predicted"/>
<reference evidence="2 3" key="1">
    <citation type="journal article" date="2013" name="BMC Genomics">
        <title>Reconstruction of the lipid metabolism for the microalga Monoraphidium neglectum from its genome sequence reveals characteristics suitable for biofuel production.</title>
        <authorList>
            <person name="Bogen C."/>
            <person name="Al-Dilaimi A."/>
            <person name="Albersmeier A."/>
            <person name="Wichmann J."/>
            <person name="Grundmann M."/>
            <person name="Rupp O."/>
            <person name="Lauersen K.J."/>
            <person name="Blifernez-Klassen O."/>
            <person name="Kalinowski J."/>
            <person name="Goesmann A."/>
            <person name="Mussgnug J.H."/>
            <person name="Kruse O."/>
        </authorList>
    </citation>
    <scope>NUCLEOTIDE SEQUENCE [LARGE SCALE GENOMIC DNA]</scope>
    <source>
        <strain evidence="2 3">SAG 48.87</strain>
    </source>
</reference>
<dbReference type="Proteomes" id="UP000054498">
    <property type="component" value="Unassembled WGS sequence"/>
</dbReference>
<feature type="region of interest" description="Disordered" evidence="1">
    <location>
        <begin position="1"/>
        <end position="26"/>
    </location>
</feature>
<dbReference type="InterPro" id="IPR010433">
    <property type="entry name" value="EIF-4B_pln"/>
</dbReference>
<keyword evidence="3" id="KW-1185">Reference proteome</keyword>
<dbReference type="PANTHER" id="PTHR32091">
    <property type="entry name" value="EUKARYOTIC TRANSLATION INITIATION FACTOR 4B"/>
    <property type="match status" value="1"/>
</dbReference>
<dbReference type="STRING" id="145388.A0A0D2LJ64"/>
<accession>A0A0D2LJ64</accession>
<dbReference type="Pfam" id="PF06273">
    <property type="entry name" value="eIF-4B"/>
    <property type="match status" value="1"/>
</dbReference>
<dbReference type="PANTHER" id="PTHR32091:SF20">
    <property type="entry name" value="EUKARYOTIC TRANSLATION INITIATION FACTOR 4B1"/>
    <property type="match status" value="1"/>
</dbReference>
<dbReference type="AlphaFoldDB" id="A0A0D2LJ64"/>
<dbReference type="GO" id="GO:0003743">
    <property type="term" value="F:translation initiation factor activity"/>
    <property type="evidence" value="ECO:0007669"/>
    <property type="project" value="InterPro"/>
</dbReference>
<dbReference type="KEGG" id="mng:MNEG_15938"/>
<evidence type="ECO:0000256" key="1">
    <source>
        <dbReference type="SAM" id="MobiDB-lite"/>
    </source>
</evidence>
<feature type="compositionally biased region" description="Gly residues" evidence="1">
    <location>
        <begin position="228"/>
        <end position="238"/>
    </location>
</feature>
<feature type="compositionally biased region" description="Gly residues" evidence="1">
    <location>
        <begin position="162"/>
        <end position="188"/>
    </location>
</feature>
<dbReference type="RefSeq" id="XP_013891044.1">
    <property type="nucleotide sequence ID" value="XM_014035590.1"/>
</dbReference>
<dbReference type="GeneID" id="25733648"/>
<gene>
    <name evidence="2" type="ORF">MNEG_15938</name>
</gene>
<dbReference type="EMBL" id="KK106032">
    <property type="protein sequence ID" value="KIY92024.1"/>
    <property type="molecule type" value="Genomic_DNA"/>
</dbReference>
<feature type="compositionally biased region" description="Low complexity" evidence="1">
    <location>
        <begin position="284"/>
        <end position="300"/>
    </location>
</feature>
<feature type="compositionally biased region" description="Basic and acidic residues" evidence="1">
    <location>
        <begin position="189"/>
        <end position="200"/>
    </location>
</feature>